<feature type="transmembrane region" description="Helical" evidence="7">
    <location>
        <begin position="188"/>
        <end position="210"/>
    </location>
</feature>
<dbReference type="OrthoDB" id="9772136at2"/>
<keyword evidence="5 7" id="KW-0472">Membrane</keyword>
<reference evidence="8 9" key="1">
    <citation type="journal article" date="2015" name="Genome Announc.">
        <title>Expanding the biotechnology potential of lactobacilli through comparative genomics of 213 strains and associated genera.</title>
        <authorList>
            <person name="Sun Z."/>
            <person name="Harris H.M."/>
            <person name="McCann A."/>
            <person name="Guo C."/>
            <person name="Argimon S."/>
            <person name="Zhang W."/>
            <person name="Yang X."/>
            <person name="Jeffery I.B."/>
            <person name="Cooney J.C."/>
            <person name="Kagawa T.F."/>
            <person name="Liu W."/>
            <person name="Song Y."/>
            <person name="Salvetti E."/>
            <person name="Wrobel A."/>
            <person name="Rasinkangas P."/>
            <person name="Parkhill J."/>
            <person name="Rea M.C."/>
            <person name="O'Sullivan O."/>
            <person name="Ritari J."/>
            <person name="Douillard F.P."/>
            <person name="Paul Ross R."/>
            <person name="Yang R."/>
            <person name="Briner A.E."/>
            <person name="Felis G.E."/>
            <person name="de Vos W.M."/>
            <person name="Barrangou R."/>
            <person name="Klaenhammer T.R."/>
            <person name="Caufield P.W."/>
            <person name="Cui Y."/>
            <person name="Zhang H."/>
            <person name="O'Toole P.W."/>
        </authorList>
    </citation>
    <scope>NUCLEOTIDE SEQUENCE [LARGE SCALE GENOMIC DNA]</scope>
    <source>
        <strain evidence="8 9">NBRC 103219</strain>
    </source>
</reference>
<comment type="caution">
    <text evidence="8">The sequence shown here is derived from an EMBL/GenBank/DDBJ whole genome shotgun (WGS) entry which is preliminary data.</text>
</comment>
<gene>
    <name evidence="8" type="ORF">IV66_GL001565</name>
</gene>
<dbReference type="AlphaFoldDB" id="A0A0R2LCH3"/>
<comment type="similarity">
    <text evidence="2">Belongs to the autoinducer-2 exporter (AI-2E) (TC 2.A.86) family.</text>
</comment>
<dbReference type="EMBL" id="JQCN01000031">
    <property type="protein sequence ID" value="KRN99560.1"/>
    <property type="molecule type" value="Genomic_DNA"/>
</dbReference>
<dbReference type="Proteomes" id="UP000051886">
    <property type="component" value="Unassembled WGS sequence"/>
</dbReference>
<dbReference type="Pfam" id="PF01594">
    <property type="entry name" value="AI-2E_transport"/>
    <property type="match status" value="1"/>
</dbReference>
<feature type="transmembrane region" description="Helical" evidence="7">
    <location>
        <begin position="264"/>
        <end position="284"/>
    </location>
</feature>
<sequence length="355" mass="40143">MSIWEKFINNVRLRRAVVLALLVIVLYAFRGLMNTILLTFIFTFLVVQLINFIQKKVKIPSMLIVIVVYALILFGIYFVVTNYAPKIFSQFEELVRSVIAFYQNPPQGTNDVLGYISDYLSKSDIMAQLKNGAAFLVQSITTLGSFGVSVLMALLLSFFFTVEKEQMFSFSRNFLSGPYSWFFKDIRYFANIFVNTFGVVLEAQFLIAIANTVLTLIGLSLMKMPQLDTLVVMIFILSMIPVAGVIISAIPMSLIAYTEGGVKLVAYVLIMLLLIHALESYVLNPKLMSSKTNLPIFYTFVVLFVSQHIFGTWGLIVGIPIFIFLLEVMGIKSSKGDLSDRSKEKHRKKEKRVSE</sequence>
<evidence type="ECO:0000256" key="5">
    <source>
        <dbReference type="ARBA" id="ARBA00023136"/>
    </source>
</evidence>
<evidence type="ECO:0008006" key="10">
    <source>
        <dbReference type="Google" id="ProtNLM"/>
    </source>
</evidence>
<dbReference type="PATRIC" id="fig|449659.4.peg.1591"/>
<dbReference type="RefSeq" id="WP_017868736.1">
    <property type="nucleotide sequence ID" value="NZ_BJYB01000012.1"/>
</dbReference>
<evidence type="ECO:0000256" key="4">
    <source>
        <dbReference type="ARBA" id="ARBA00022989"/>
    </source>
</evidence>
<feature type="region of interest" description="Disordered" evidence="6">
    <location>
        <begin position="335"/>
        <end position="355"/>
    </location>
</feature>
<evidence type="ECO:0000256" key="6">
    <source>
        <dbReference type="SAM" id="MobiDB-lite"/>
    </source>
</evidence>
<evidence type="ECO:0000313" key="9">
    <source>
        <dbReference type="Proteomes" id="UP000051886"/>
    </source>
</evidence>
<feature type="transmembrane region" description="Helical" evidence="7">
    <location>
        <begin position="35"/>
        <end position="53"/>
    </location>
</feature>
<evidence type="ECO:0000256" key="2">
    <source>
        <dbReference type="ARBA" id="ARBA00009773"/>
    </source>
</evidence>
<feature type="transmembrane region" description="Helical" evidence="7">
    <location>
        <begin position="12"/>
        <end position="29"/>
    </location>
</feature>
<evidence type="ECO:0000256" key="3">
    <source>
        <dbReference type="ARBA" id="ARBA00022692"/>
    </source>
</evidence>
<dbReference type="GO" id="GO:0016020">
    <property type="term" value="C:membrane"/>
    <property type="evidence" value="ECO:0007669"/>
    <property type="project" value="UniProtKB-SubCell"/>
</dbReference>
<evidence type="ECO:0000256" key="7">
    <source>
        <dbReference type="SAM" id="Phobius"/>
    </source>
</evidence>
<accession>A0A0R2LCH3</accession>
<organism evidence="8 9">
    <name type="scientific">Ligilactobacillus pobuzihii</name>
    <dbReference type="NCBI Taxonomy" id="449659"/>
    <lineage>
        <taxon>Bacteria</taxon>
        <taxon>Bacillati</taxon>
        <taxon>Bacillota</taxon>
        <taxon>Bacilli</taxon>
        <taxon>Lactobacillales</taxon>
        <taxon>Lactobacillaceae</taxon>
        <taxon>Ligilactobacillus</taxon>
    </lineage>
</organism>
<evidence type="ECO:0000256" key="1">
    <source>
        <dbReference type="ARBA" id="ARBA00004141"/>
    </source>
</evidence>
<proteinExistence type="inferred from homology"/>
<protein>
    <recommendedName>
        <fullName evidence="10">Permease</fullName>
    </recommendedName>
</protein>
<dbReference type="PANTHER" id="PTHR21716">
    <property type="entry name" value="TRANSMEMBRANE PROTEIN"/>
    <property type="match status" value="1"/>
</dbReference>
<dbReference type="PANTHER" id="PTHR21716:SF62">
    <property type="entry name" value="TRANSPORT PROTEIN YDBI-RELATED"/>
    <property type="match status" value="1"/>
</dbReference>
<feature type="transmembrane region" description="Helical" evidence="7">
    <location>
        <begin position="135"/>
        <end position="162"/>
    </location>
</feature>
<dbReference type="STRING" id="449659.IV66_GL001565"/>
<keyword evidence="3 7" id="KW-0812">Transmembrane</keyword>
<dbReference type="InterPro" id="IPR002549">
    <property type="entry name" value="AI-2E-like"/>
</dbReference>
<feature type="transmembrane region" description="Helical" evidence="7">
    <location>
        <begin position="230"/>
        <end position="257"/>
    </location>
</feature>
<comment type="subcellular location">
    <subcellularLocation>
        <location evidence="1">Membrane</location>
        <topology evidence="1">Multi-pass membrane protein</topology>
    </subcellularLocation>
</comment>
<keyword evidence="4 7" id="KW-1133">Transmembrane helix</keyword>
<feature type="compositionally biased region" description="Basic residues" evidence="6">
    <location>
        <begin position="344"/>
        <end position="355"/>
    </location>
</feature>
<keyword evidence="9" id="KW-1185">Reference proteome</keyword>
<dbReference type="GO" id="GO:0055085">
    <property type="term" value="P:transmembrane transport"/>
    <property type="evidence" value="ECO:0007669"/>
    <property type="project" value="TreeGrafter"/>
</dbReference>
<feature type="transmembrane region" description="Helical" evidence="7">
    <location>
        <begin position="296"/>
        <end position="326"/>
    </location>
</feature>
<evidence type="ECO:0000313" key="8">
    <source>
        <dbReference type="EMBL" id="KRN99560.1"/>
    </source>
</evidence>
<name>A0A0R2LCH3_9LACO</name>
<feature type="transmembrane region" description="Helical" evidence="7">
    <location>
        <begin position="60"/>
        <end position="80"/>
    </location>
</feature>